<feature type="compositionally biased region" description="Low complexity" evidence="1">
    <location>
        <begin position="109"/>
        <end position="126"/>
    </location>
</feature>
<dbReference type="Proteomes" id="UP000636479">
    <property type="component" value="Unassembled WGS sequence"/>
</dbReference>
<evidence type="ECO:0000313" key="3">
    <source>
        <dbReference type="Proteomes" id="UP000636479"/>
    </source>
</evidence>
<comment type="caution">
    <text evidence="2">The sequence shown here is derived from an EMBL/GenBank/DDBJ whole genome shotgun (WGS) entry which is preliminary data.</text>
</comment>
<sequence>MTPPDAEGHSLAENLAPCSYFSLYILPCPRHMLLCSPGVLELLLPPTAASGPLLTQVGDIVNPAVAQIAALAGQPVSAILASAGGIVDATGVTKLIQPVLATTPARSTRCSPSPTGCRCRPPSRSSPSAWFHDGAIAVTLAAGHRKDCREGLVLPKTVVHGDELGAVGYPVDGNEGRCGLS</sequence>
<proteinExistence type="predicted"/>
<feature type="region of interest" description="Disordered" evidence="1">
    <location>
        <begin position="107"/>
        <end position="126"/>
    </location>
</feature>
<dbReference type="GeneID" id="59353164"/>
<evidence type="ECO:0000256" key="1">
    <source>
        <dbReference type="SAM" id="MobiDB-lite"/>
    </source>
</evidence>
<keyword evidence="3" id="KW-1185">Reference proteome</keyword>
<evidence type="ECO:0000313" key="2">
    <source>
        <dbReference type="EMBL" id="KAF7288600.1"/>
    </source>
</evidence>
<name>A0A8H6RXV3_9AGAR</name>
<dbReference type="EMBL" id="JACAZF010000020">
    <property type="protein sequence ID" value="KAF7288600.1"/>
    <property type="molecule type" value="Genomic_DNA"/>
</dbReference>
<accession>A0A8H6RXV3</accession>
<organism evidence="2 3">
    <name type="scientific">Mycena indigotica</name>
    <dbReference type="NCBI Taxonomy" id="2126181"/>
    <lineage>
        <taxon>Eukaryota</taxon>
        <taxon>Fungi</taxon>
        <taxon>Dikarya</taxon>
        <taxon>Basidiomycota</taxon>
        <taxon>Agaricomycotina</taxon>
        <taxon>Agaricomycetes</taxon>
        <taxon>Agaricomycetidae</taxon>
        <taxon>Agaricales</taxon>
        <taxon>Marasmiineae</taxon>
        <taxon>Mycenaceae</taxon>
        <taxon>Mycena</taxon>
    </lineage>
</organism>
<dbReference type="RefSeq" id="XP_037212919.1">
    <property type="nucleotide sequence ID" value="XM_037370648.1"/>
</dbReference>
<protein>
    <submittedName>
        <fullName evidence="2">Uncharacterized protein</fullName>
    </submittedName>
</protein>
<dbReference type="AlphaFoldDB" id="A0A8H6RXV3"/>
<reference evidence="2" key="1">
    <citation type="submission" date="2020-05" db="EMBL/GenBank/DDBJ databases">
        <title>Mycena genomes resolve the evolution of fungal bioluminescence.</title>
        <authorList>
            <person name="Tsai I.J."/>
        </authorList>
    </citation>
    <scope>NUCLEOTIDE SEQUENCE</scope>
    <source>
        <strain evidence="2">171206Taipei</strain>
    </source>
</reference>
<gene>
    <name evidence="2" type="ORF">MIND_01426600</name>
</gene>
<dbReference type="OrthoDB" id="3265564at2759"/>